<feature type="domain" description="Myosin motor" evidence="11">
    <location>
        <begin position="94"/>
        <end position="807"/>
    </location>
</feature>
<organism evidence="12 13">
    <name type="scientific">Acyrthosiphon pisum</name>
    <name type="common">Pea aphid</name>
    <dbReference type="NCBI Taxonomy" id="7029"/>
    <lineage>
        <taxon>Eukaryota</taxon>
        <taxon>Metazoa</taxon>
        <taxon>Ecdysozoa</taxon>
        <taxon>Arthropoda</taxon>
        <taxon>Hexapoda</taxon>
        <taxon>Insecta</taxon>
        <taxon>Pterygota</taxon>
        <taxon>Neoptera</taxon>
        <taxon>Paraneoptera</taxon>
        <taxon>Hemiptera</taxon>
        <taxon>Sternorrhyncha</taxon>
        <taxon>Aphidomorpha</taxon>
        <taxon>Aphidoidea</taxon>
        <taxon>Aphididae</taxon>
        <taxon>Macrosiphini</taxon>
        <taxon>Acyrthosiphon</taxon>
    </lineage>
</organism>
<feature type="region of interest" description="Actin-binding" evidence="8">
    <location>
        <begin position="686"/>
        <end position="708"/>
    </location>
</feature>
<protein>
    <recommendedName>
        <fullName evidence="14">Unconventional myosin-Va</fullName>
    </recommendedName>
</protein>
<evidence type="ECO:0000256" key="4">
    <source>
        <dbReference type="ARBA" id="ARBA00023054"/>
    </source>
</evidence>
<keyword evidence="7 8" id="KW-0009">Actin-binding</keyword>
<evidence type="ECO:0000256" key="7">
    <source>
        <dbReference type="ARBA" id="ARBA00023203"/>
    </source>
</evidence>
<dbReference type="PANTHER" id="PTHR13140:SF706">
    <property type="entry name" value="DILUTE CLASS UNCONVENTIONAL MYOSIN, ISOFORM C"/>
    <property type="match status" value="1"/>
</dbReference>
<keyword evidence="3 8" id="KW-0067">ATP-binding</keyword>
<dbReference type="RefSeq" id="XP_003243499.1">
    <property type="nucleotide sequence ID" value="XM_003243451.4"/>
</dbReference>
<evidence type="ECO:0000256" key="5">
    <source>
        <dbReference type="ARBA" id="ARBA00023123"/>
    </source>
</evidence>
<dbReference type="Gene3D" id="1.20.120.720">
    <property type="entry name" value="Myosin VI head, motor domain, U50 subdomain"/>
    <property type="match status" value="1"/>
</dbReference>
<dbReference type="PROSITE" id="PS50096">
    <property type="entry name" value="IQ"/>
    <property type="match status" value="4"/>
</dbReference>
<dbReference type="Gene3D" id="1.20.5.190">
    <property type="match status" value="3"/>
</dbReference>
<dbReference type="GO" id="GO:0005737">
    <property type="term" value="C:cytoplasm"/>
    <property type="evidence" value="ECO:0007669"/>
    <property type="project" value="TreeGrafter"/>
</dbReference>
<dbReference type="GeneID" id="100164786"/>
<dbReference type="Gene3D" id="6.20.240.20">
    <property type="match status" value="1"/>
</dbReference>
<dbReference type="GO" id="GO:0016459">
    <property type="term" value="C:myosin complex"/>
    <property type="evidence" value="ECO:0007669"/>
    <property type="project" value="UniProtKB-KW"/>
</dbReference>
<feature type="coiled-coil region" evidence="9">
    <location>
        <begin position="1211"/>
        <end position="1270"/>
    </location>
</feature>
<evidence type="ECO:0000313" key="13">
    <source>
        <dbReference type="Proteomes" id="UP000007819"/>
    </source>
</evidence>
<dbReference type="InterPro" id="IPR027417">
    <property type="entry name" value="P-loop_NTPase"/>
</dbReference>
<evidence type="ECO:0000259" key="11">
    <source>
        <dbReference type="PROSITE" id="PS51456"/>
    </source>
</evidence>
<dbReference type="CDD" id="cd15470">
    <property type="entry name" value="Myo5_CBD"/>
    <property type="match status" value="1"/>
</dbReference>
<reference evidence="13" key="1">
    <citation type="submission" date="2010-06" db="EMBL/GenBank/DDBJ databases">
        <authorList>
            <person name="Jiang H."/>
            <person name="Abraham K."/>
            <person name="Ali S."/>
            <person name="Alsbrooks S.L."/>
            <person name="Anim B.N."/>
            <person name="Anosike U.S."/>
            <person name="Attaway T."/>
            <person name="Bandaranaike D.P."/>
            <person name="Battles P.K."/>
            <person name="Bell S.N."/>
            <person name="Bell A.V."/>
            <person name="Beltran B."/>
            <person name="Bickham C."/>
            <person name="Bustamante Y."/>
            <person name="Caleb T."/>
            <person name="Canada A."/>
            <person name="Cardenas V."/>
            <person name="Carter K."/>
            <person name="Chacko J."/>
            <person name="Chandrabose M.N."/>
            <person name="Chavez D."/>
            <person name="Chavez A."/>
            <person name="Chen L."/>
            <person name="Chu H.-S."/>
            <person name="Claassen K.J."/>
            <person name="Cockrell R."/>
            <person name="Collins M."/>
            <person name="Cooper J.A."/>
            <person name="Cree A."/>
            <person name="Curry S.M."/>
            <person name="Da Y."/>
            <person name="Dao M.D."/>
            <person name="Das B."/>
            <person name="Davila M.-L."/>
            <person name="Davy-Carroll L."/>
            <person name="Denson S."/>
            <person name="Dinh H."/>
            <person name="Ebong V.E."/>
            <person name="Edwards J.R."/>
            <person name="Egan A."/>
            <person name="El-Daye J."/>
            <person name="Escobedo L."/>
            <person name="Fernandez S."/>
            <person name="Fernando P.R."/>
            <person name="Flagg N."/>
            <person name="Forbes L.D."/>
            <person name="Fowler R.G."/>
            <person name="Fu Q."/>
            <person name="Gabisi R.A."/>
            <person name="Ganer J."/>
            <person name="Garbino Pronczuk A."/>
            <person name="Garcia R.M."/>
            <person name="Garner T."/>
            <person name="Garrett T.E."/>
            <person name="Gonzalez D.A."/>
            <person name="Hamid H."/>
            <person name="Hawkins E.S."/>
            <person name="Hirani K."/>
            <person name="Hogues M.E."/>
            <person name="Hollins B."/>
            <person name="Hsiao C.-H."/>
            <person name="Jabil R."/>
            <person name="James M.L."/>
            <person name="Jhangiani S.N."/>
            <person name="Johnson B."/>
            <person name="Johnson Q."/>
            <person name="Joshi V."/>
            <person name="Kalu J.B."/>
            <person name="Kam C."/>
            <person name="Kashfia A."/>
            <person name="Keebler J."/>
            <person name="Kisamo H."/>
            <person name="Kovar C.L."/>
            <person name="Lago L.A."/>
            <person name="Lai C.-Y."/>
            <person name="Laidlaw J."/>
            <person name="Lara F."/>
            <person name="Le T.-K."/>
            <person name="Lee S.L."/>
            <person name="Legall F.H."/>
            <person name="Lemon S.J."/>
            <person name="Lewis L.R."/>
            <person name="Li B."/>
            <person name="Liu Y."/>
            <person name="Liu Y.-S."/>
            <person name="Lopez J."/>
            <person name="Lozado R.J."/>
            <person name="Lu J."/>
            <person name="Madu R.C."/>
            <person name="Maheshwari M."/>
            <person name="Maheshwari R."/>
            <person name="Malloy K."/>
            <person name="Martinez E."/>
            <person name="Mathew T."/>
            <person name="Mercado I.C."/>
            <person name="Mercado C."/>
            <person name="Meyer B."/>
            <person name="Montgomery K."/>
            <person name="Morgan M.B."/>
            <person name="Munidasa M."/>
            <person name="Nazareth L.V."/>
            <person name="Nelson J."/>
            <person name="Ng B.M."/>
            <person name="Nguyen N.B."/>
            <person name="Nguyen P.Q."/>
            <person name="Nguyen T."/>
            <person name="Obregon M."/>
            <person name="Okwuonu G.O."/>
            <person name="Onwere C.G."/>
            <person name="Orozco G."/>
            <person name="Parra A."/>
            <person name="Patel S."/>
            <person name="Patil S."/>
            <person name="Perez A."/>
            <person name="Perez Y."/>
            <person name="Pham C."/>
            <person name="Primus E.L."/>
            <person name="Pu L.-L."/>
            <person name="Puazo M."/>
            <person name="Qin X."/>
            <person name="Quiroz J.B."/>
            <person name="Reese J."/>
            <person name="Richards S."/>
            <person name="Rives C.M."/>
            <person name="Robberts R."/>
            <person name="Ruiz S.J."/>
            <person name="Ruiz M.J."/>
            <person name="Santibanez J."/>
            <person name="Schneider B.W."/>
            <person name="Sisson I."/>
            <person name="Smith M."/>
            <person name="Sodergren E."/>
            <person name="Song X.-Z."/>
            <person name="Song B.B."/>
            <person name="Summersgill H."/>
            <person name="Thelus R."/>
            <person name="Thornton R.D."/>
            <person name="Trejos Z.Y."/>
            <person name="Usmani K."/>
            <person name="Vattathil S."/>
            <person name="Villasana D."/>
            <person name="Walker D.L."/>
            <person name="Wang S."/>
            <person name="Wang K."/>
            <person name="White C.S."/>
            <person name="Williams A.C."/>
            <person name="Williamson J."/>
            <person name="Wilson K."/>
            <person name="Woghiren I.O."/>
            <person name="Woodworth J.R."/>
            <person name="Worley K.C."/>
            <person name="Wright R.A."/>
            <person name="Wu W."/>
            <person name="Young L."/>
            <person name="Zhang L."/>
            <person name="Zhang J."/>
            <person name="Zhu Y."/>
            <person name="Muzny D.M."/>
            <person name="Weinstock G."/>
            <person name="Gibbs R.A."/>
        </authorList>
    </citation>
    <scope>NUCLEOTIDE SEQUENCE [LARGE SCALE GENOMIC DNA]</scope>
    <source>
        <strain evidence="13">LSR1</strain>
    </source>
</reference>
<dbReference type="InterPro" id="IPR000048">
    <property type="entry name" value="IQ_motif_EF-hand-BS"/>
</dbReference>
<evidence type="ECO:0000259" key="10">
    <source>
        <dbReference type="PROSITE" id="PS51126"/>
    </source>
</evidence>
<dbReference type="PANTHER" id="PTHR13140">
    <property type="entry name" value="MYOSIN"/>
    <property type="match status" value="1"/>
</dbReference>
<dbReference type="SUPFAM" id="SSF52540">
    <property type="entry name" value="P-loop containing nucleoside triphosphate hydrolases"/>
    <property type="match status" value="3"/>
</dbReference>
<dbReference type="Proteomes" id="UP000007819">
    <property type="component" value="Chromosome A2"/>
</dbReference>
<dbReference type="SMART" id="SM01132">
    <property type="entry name" value="DIL"/>
    <property type="match status" value="1"/>
</dbReference>
<feature type="domain" description="Dilute" evidence="10">
    <location>
        <begin position="1497"/>
        <end position="1770"/>
    </location>
</feature>
<dbReference type="GO" id="GO:0000146">
    <property type="term" value="F:microfilament motor activity"/>
    <property type="evidence" value="ECO:0007669"/>
    <property type="project" value="TreeGrafter"/>
</dbReference>
<dbReference type="GO" id="GO:0005524">
    <property type="term" value="F:ATP binding"/>
    <property type="evidence" value="ECO:0007669"/>
    <property type="project" value="UniProtKB-UniRule"/>
</dbReference>
<evidence type="ECO:0000256" key="1">
    <source>
        <dbReference type="ARBA" id="ARBA00008314"/>
    </source>
</evidence>
<reference evidence="12" key="2">
    <citation type="submission" date="2022-06" db="UniProtKB">
        <authorList>
            <consortium name="EnsemblMetazoa"/>
        </authorList>
    </citation>
    <scope>IDENTIFICATION</scope>
</reference>
<dbReference type="EnsemblMetazoa" id="XM_003243451.4">
    <property type="protein sequence ID" value="XP_003243499.1"/>
    <property type="gene ID" value="LOC100164786"/>
</dbReference>
<dbReference type="Pfam" id="PF01843">
    <property type="entry name" value="DIL"/>
    <property type="match status" value="1"/>
</dbReference>
<dbReference type="GO" id="GO:0007015">
    <property type="term" value="P:actin filament organization"/>
    <property type="evidence" value="ECO:0007669"/>
    <property type="project" value="TreeGrafter"/>
</dbReference>
<dbReference type="Gene3D" id="3.40.850.10">
    <property type="entry name" value="Kinesin motor domain"/>
    <property type="match status" value="1"/>
</dbReference>
<name>A0A8R2ADM3_ACYPI</name>
<evidence type="ECO:0000256" key="8">
    <source>
        <dbReference type="PROSITE-ProRule" id="PRU00782"/>
    </source>
</evidence>
<dbReference type="PROSITE" id="PS51456">
    <property type="entry name" value="MYOSIN_MOTOR"/>
    <property type="match status" value="1"/>
</dbReference>
<dbReference type="PRINTS" id="PR00193">
    <property type="entry name" value="MYOSINHEAVY"/>
</dbReference>
<keyword evidence="2 8" id="KW-0547">Nucleotide-binding</keyword>
<evidence type="ECO:0000256" key="9">
    <source>
        <dbReference type="SAM" id="Coils"/>
    </source>
</evidence>
<sequence length="1818" mass="211668">MMAPRKYSSSKPLNDELVRRFQYWKSAPEYKACYTTGTKIWIPCHSEVWQTAEIIEAYDGHKLTIRKIKSRDEQVIKISSDEELPPLQNPDILLGENDLTSLSYLHEPAILYNLYCRFVQSHAIYTYCGIVLVAINPYKDLDIYGIDTMMAYRGQTMGSLDPHVFAVAEQAFNKMEIENNNQSIIVSGESGAGKTVSAKYAMRYFATISGSETETQVEKKVLASSPIMEAIGNAKTTRNDNSSRFGKYIELHFNDRNHITGASMRTYLLEKSRVVHQAVDERNYHIFYQLCSSRETFPHLQLGDSEEYIYLASQPSSDNDRQSFFETVNALNTLGFTQEDQDLMWKVLASILHLGNIEIADKTQKNPGDSDSCYISLNDPSLQIVSTLLDINKGELQKWLCYRRIVSMKETYEKPMTAVEASGARDALAKHIYASLFQWLISIMNRTMCETSPSANCPIIGVLDIYGFEMFELNSFEQFCINYANEKLQQQFNLHVFKLEQEEYGKEGIEWKFIDFYDNQPCIDLIESKLGILDLLDEECRMPQGSDASWTQKLYTKCIKWDRFSKPKFAGSAFTIKHFAGDVEYYSDGFLDKNKDTVFEDQVNVLRNGKNAMLRTIFMVENSIDRRLSVPDRKANILTTPKSATIGATSKSRMLTPMRPICATIGSPTHSKQNKKTVGSQFRDSLNALMTTLNDTTPHYIRCVKPNDSKLPFVFDHQRAVDQLRACGVLETIRISAAGFPSRWTYVDFFLRYRVLLKSKKINRDDPKLTCQRIVEEHIKTEDNYKYGNTKIFFRAGQVAYLERKRADRRKDCSIHIQKTWRKYICQKKYLQIRNSALLIQRYGRGCLDRRLATHLRRTKAATKIQKVVRMWLCHKKYLQLQAAILVLQRYYRGYKARKFTLELRRNNAAVRIQSIVRMWLCYRQYHDTLDKIIKVQCCIRRWFARRCLKALKKEARSVAHVTKLNKGLENKIYMMQQKITELNNQLSSTKSLQTELLETKQKLVEQKQISSELNIAKKHAQQIQTKFNTLQIDYDSQKKITENMIESCNEKCKNAEQNLLEAQKVIAALESKILLLKHENEKKLIEIQESWNTKFDSEVLKFQYEIEAEKSKYQKLLSEKRSIEEKLEMFEQQDINSCGDSLQRNKFDLSFPSYQENGYTTKSVKSNNLESSDILNLQKTLKTVQMEKDMLLKKIENDKLIRDHSSDNDISRLKEQNNLLRQNLNSLREATESSDNNNFIVADDLTRQLETLQDELFKKKSECVRLQNRLDDTAESLRKIVDYETTTSSLTEDRELNQAMDAQKAINRHILEEFQTEKEKWKEEKENMSSQLVKLLDENEKQQELLFIEFDKNPQCEAILQSDMNKLNYDNLKLQQKYDELLRKYVTLRNDMLLEGKENSTINFDVVLDNDNFANSTTISNNDGTIIAKKKNRSEFMGMFECSIEDDPVVARNLIIELRPETALKLLPGLPAYILFMCIRYYDFTKEEKRIGLFLTNVAKNLQKVKKRQHQDTMILWLSNTMRLVHILKQYSGEPAFANDNTSKQNSQALQNFDLADYRQVFSDHAVILYQDLVMKMQERIRTLIVPALLEHDSLGIDIGRNMRRSLGSLKSNQSLSSPTTITLENELNTMYSQLLVHEIDQEVIVQIFKQLYYFMCATALNNLLLRKDLSYWAKGMQIRFNLSHIEQWIRDKILYPQDIVNTLLPIIQASQLLQARKTEDDVNSICEMCDKMNANQIIKLLTSFKPTDDCEERISMDFIRKVKDKLEERPECQDKEKLLMDTKYVYPITFPFHPSNIRLEDIELPESLNLTMLKKI</sequence>
<proteinExistence type="inferred from homology"/>
<dbReference type="InterPro" id="IPR036103">
    <property type="entry name" value="MYSc_Myo5"/>
</dbReference>
<comment type="similarity">
    <text evidence="1 8">Belongs to the TRAFAC class myosin-kinesin ATPase superfamily. Myosin family.</text>
</comment>
<dbReference type="Pfam" id="PF00063">
    <property type="entry name" value="Myosin_head"/>
    <property type="match status" value="1"/>
</dbReference>
<dbReference type="SMART" id="SM00242">
    <property type="entry name" value="MYSc"/>
    <property type="match status" value="1"/>
</dbReference>
<dbReference type="Gene3D" id="1.20.58.530">
    <property type="match status" value="1"/>
</dbReference>
<evidence type="ECO:0000313" key="12">
    <source>
        <dbReference type="EnsemblMetazoa" id="XP_003243499.1"/>
    </source>
</evidence>
<accession>A0A8R2ADM3</accession>
<dbReference type="CDD" id="cd01380">
    <property type="entry name" value="MYSc_Myo5"/>
    <property type="match status" value="1"/>
</dbReference>
<dbReference type="PROSITE" id="PS51126">
    <property type="entry name" value="DILUTE"/>
    <property type="match status" value="1"/>
</dbReference>
<dbReference type="GO" id="GO:0051015">
    <property type="term" value="F:actin filament binding"/>
    <property type="evidence" value="ECO:0007669"/>
    <property type="project" value="TreeGrafter"/>
</dbReference>
<dbReference type="SUPFAM" id="SSF50084">
    <property type="entry name" value="Myosin S1 fragment, N-terminal domain"/>
    <property type="match status" value="1"/>
</dbReference>
<evidence type="ECO:0000256" key="6">
    <source>
        <dbReference type="ARBA" id="ARBA00023175"/>
    </source>
</evidence>
<dbReference type="InterPro" id="IPR002710">
    <property type="entry name" value="Dilute_dom"/>
</dbReference>
<evidence type="ECO:0000256" key="3">
    <source>
        <dbReference type="ARBA" id="ARBA00022840"/>
    </source>
</evidence>
<dbReference type="InterPro" id="IPR036961">
    <property type="entry name" value="Kinesin_motor_dom_sf"/>
</dbReference>
<keyword evidence="5 8" id="KW-0518">Myosin</keyword>
<dbReference type="InterPro" id="IPR001609">
    <property type="entry name" value="Myosin_head_motor_dom-like"/>
</dbReference>
<dbReference type="OrthoDB" id="6108017at2759"/>
<evidence type="ECO:0008006" key="14">
    <source>
        <dbReference type="Google" id="ProtNLM"/>
    </source>
</evidence>
<evidence type="ECO:0000256" key="2">
    <source>
        <dbReference type="ARBA" id="ARBA00022741"/>
    </source>
</evidence>
<keyword evidence="6 8" id="KW-0505">Motor protein</keyword>
<feature type="coiled-coil region" evidence="9">
    <location>
        <begin position="1039"/>
        <end position="1080"/>
    </location>
</feature>
<dbReference type="SMART" id="SM00015">
    <property type="entry name" value="IQ"/>
    <property type="match status" value="6"/>
</dbReference>
<keyword evidence="13" id="KW-1185">Reference proteome</keyword>
<feature type="coiled-coil region" evidence="9">
    <location>
        <begin position="1107"/>
        <end position="1134"/>
    </location>
</feature>
<feature type="binding site" evidence="8">
    <location>
        <begin position="188"/>
        <end position="195"/>
    </location>
    <ligand>
        <name>ATP</name>
        <dbReference type="ChEBI" id="CHEBI:30616"/>
    </ligand>
</feature>
<keyword evidence="4 9" id="KW-0175">Coiled coil</keyword>
<dbReference type="Gene3D" id="1.10.10.820">
    <property type="match status" value="1"/>
</dbReference>
<dbReference type="Pfam" id="PF00612">
    <property type="entry name" value="IQ"/>
    <property type="match status" value="5"/>
</dbReference>
<feature type="coiled-coil region" evidence="9">
    <location>
        <begin position="1312"/>
        <end position="1392"/>
    </location>
</feature>
<dbReference type="GO" id="GO:0016020">
    <property type="term" value="C:membrane"/>
    <property type="evidence" value="ECO:0007669"/>
    <property type="project" value="TreeGrafter"/>
</dbReference>